<keyword evidence="3 6" id="KW-0812">Transmembrane</keyword>
<dbReference type="STRING" id="1963862.B4O97_16745"/>
<evidence type="ECO:0000313" key="7">
    <source>
        <dbReference type="EMBL" id="ORC31794.1"/>
    </source>
</evidence>
<dbReference type="Proteomes" id="UP000192343">
    <property type="component" value="Unassembled WGS sequence"/>
</dbReference>
<keyword evidence="5 6" id="KW-0472">Membrane</keyword>
<dbReference type="EMBL" id="MWQY01000024">
    <property type="protein sequence ID" value="ORC31794.1"/>
    <property type="molecule type" value="Genomic_DNA"/>
</dbReference>
<dbReference type="OrthoDB" id="9787430at2"/>
<feature type="transmembrane region" description="Helical" evidence="6">
    <location>
        <begin position="6"/>
        <end position="32"/>
    </location>
</feature>
<dbReference type="Pfam" id="PF04286">
    <property type="entry name" value="DUF445"/>
    <property type="match status" value="1"/>
</dbReference>
<dbReference type="RefSeq" id="WP_083052626.1">
    <property type="nucleotide sequence ID" value="NZ_MWQY01000024.1"/>
</dbReference>
<comment type="subcellular location">
    <subcellularLocation>
        <location evidence="1">Endomembrane system</location>
    </subcellularLocation>
</comment>
<feature type="transmembrane region" description="Helical" evidence="6">
    <location>
        <begin position="416"/>
        <end position="438"/>
    </location>
</feature>
<evidence type="ECO:0000256" key="2">
    <source>
        <dbReference type="ARBA" id="ARBA00008053"/>
    </source>
</evidence>
<organism evidence="7 8">
    <name type="scientific">Marispirochaeta aestuarii</name>
    <dbReference type="NCBI Taxonomy" id="1963862"/>
    <lineage>
        <taxon>Bacteria</taxon>
        <taxon>Pseudomonadati</taxon>
        <taxon>Spirochaetota</taxon>
        <taxon>Spirochaetia</taxon>
        <taxon>Spirochaetales</taxon>
        <taxon>Spirochaetaceae</taxon>
        <taxon>Marispirochaeta</taxon>
    </lineage>
</organism>
<comment type="similarity">
    <text evidence="2">Belongs to the UPF0754 family.</text>
</comment>
<protein>
    <recommendedName>
        <fullName evidence="9">DUF445 domain-containing protein</fullName>
    </recommendedName>
</protein>
<sequence>MTLPPLVFYLIPPLVGALIGYITNKIAITMLFRPHREKRFLGLRVPFTPGIIPKQRHELARSIARQVSGELFTVEAVTAQMQTPGFIQGLEAAIRRGGDILSPLTISSLIRNPDKSPLGRFSPLWKELAGSPGIHSLGNALIRGLFRIYLGPDQDESGDRKVFGPAGELTAGVLHRHIREKRRLDELLSPEAVQALTAAFAGLLPSLRRLLIQWLNRRSTRQELHRRGIMLFRDAVDSLSGIQRLVVVAGQYHRSMEENMSYLVDRFVQNLEESLESPDTVKGLLAAAREYLEHNLDKPVGDFLEPEKIDELAGVVDTLFSGVDLFRPESGVTTAGILSLVPESLSLGELVQWDSGGSELLIPLIRDLVLGLLVKAVPLALDVMDIEKLVILRIDSLAIAEVESLLLEVIKKQLKWINIFGALLGAVLGGFQVLLMVLRG</sequence>
<dbReference type="AlphaFoldDB" id="A0A1Y1RU15"/>
<keyword evidence="4 6" id="KW-1133">Transmembrane helix</keyword>
<evidence type="ECO:0000256" key="1">
    <source>
        <dbReference type="ARBA" id="ARBA00004308"/>
    </source>
</evidence>
<dbReference type="GO" id="GO:0012505">
    <property type="term" value="C:endomembrane system"/>
    <property type="evidence" value="ECO:0007669"/>
    <property type="project" value="UniProtKB-SubCell"/>
</dbReference>
<reference evidence="7 8" key="1">
    <citation type="submission" date="2017-03" db="EMBL/GenBank/DDBJ databases">
        <title>Draft Genome sequence of Marispirochaeta sp. strain JC444.</title>
        <authorList>
            <person name="Shivani Y."/>
            <person name="Subhash Y."/>
            <person name="Sasikala C."/>
            <person name="Ramana C."/>
        </authorList>
    </citation>
    <scope>NUCLEOTIDE SEQUENCE [LARGE SCALE GENOMIC DNA]</scope>
    <source>
        <strain evidence="7 8">JC444</strain>
    </source>
</reference>
<gene>
    <name evidence="7" type="ORF">B4O97_16745</name>
</gene>
<name>A0A1Y1RU15_9SPIO</name>
<evidence type="ECO:0000256" key="4">
    <source>
        <dbReference type="ARBA" id="ARBA00022989"/>
    </source>
</evidence>
<dbReference type="PANTHER" id="PTHR35791:SF1">
    <property type="entry name" value="UPF0754 MEMBRANE PROTEIN YHEB"/>
    <property type="match status" value="1"/>
</dbReference>
<dbReference type="PANTHER" id="PTHR35791">
    <property type="entry name" value="UPF0754 MEMBRANE PROTEIN YHEB"/>
    <property type="match status" value="1"/>
</dbReference>
<evidence type="ECO:0000256" key="5">
    <source>
        <dbReference type="ARBA" id="ARBA00023136"/>
    </source>
</evidence>
<evidence type="ECO:0000313" key="8">
    <source>
        <dbReference type="Proteomes" id="UP000192343"/>
    </source>
</evidence>
<accession>A0A1Y1RU15</accession>
<keyword evidence="8" id="KW-1185">Reference proteome</keyword>
<dbReference type="InterPro" id="IPR007383">
    <property type="entry name" value="DUF445"/>
</dbReference>
<evidence type="ECO:0008006" key="9">
    <source>
        <dbReference type="Google" id="ProtNLM"/>
    </source>
</evidence>
<evidence type="ECO:0000256" key="6">
    <source>
        <dbReference type="SAM" id="Phobius"/>
    </source>
</evidence>
<proteinExistence type="inferred from homology"/>
<comment type="caution">
    <text evidence="7">The sequence shown here is derived from an EMBL/GenBank/DDBJ whole genome shotgun (WGS) entry which is preliminary data.</text>
</comment>
<evidence type="ECO:0000256" key="3">
    <source>
        <dbReference type="ARBA" id="ARBA00022692"/>
    </source>
</evidence>